<proteinExistence type="predicted"/>
<dbReference type="Proteomes" id="UP001489509">
    <property type="component" value="Unassembled WGS sequence"/>
</dbReference>
<protein>
    <submittedName>
        <fullName evidence="1">Uncharacterized protein</fullName>
    </submittedName>
</protein>
<dbReference type="EMBL" id="JBBMFD010000045">
    <property type="protein sequence ID" value="MEQ2441793.1"/>
    <property type="molecule type" value="Genomic_DNA"/>
</dbReference>
<gene>
    <name evidence="1" type="ORF">WMO26_13220</name>
</gene>
<name>A0ABV1E6Y1_9FIRM</name>
<reference evidence="1 2" key="1">
    <citation type="submission" date="2024-03" db="EMBL/GenBank/DDBJ databases">
        <title>Human intestinal bacterial collection.</title>
        <authorList>
            <person name="Pauvert C."/>
            <person name="Hitch T.C.A."/>
            <person name="Clavel T."/>
        </authorList>
    </citation>
    <scope>NUCLEOTIDE SEQUENCE [LARGE SCALE GENOMIC DNA]</scope>
    <source>
        <strain evidence="1 2">CLA-JM-H44</strain>
    </source>
</reference>
<comment type="caution">
    <text evidence="1">The sequence shown here is derived from an EMBL/GenBank/DDBJ whole genome shotgun (WGS) entry which is preliminary data.</text>
</comment>
<evidence type="ECO:0000313" key="1">
    <source>
        <dbReference type="EMBL" id="MEQ2441793.1"/>
    </source>
</evidence>
<keyword evidence="2" id="KW-1185">Reference proteome</keyword>
<organism evidence="1 2">
    <name type="scientific">Solibaculum intestinale</name>
    <dbReference type="NCBI Taxonomy" id="3133165"/>
    <lineage>
        <taxon>Bacteria</taxon>
        <taxon>Bacillati</taxon>
        <taxon>Bacillota</taxon>
        <taxon>Clostridia</taxon>
        <taxon>Eubacteriales</taxon>
        <taxon>Oscillospiraceae</taxon>
        <taxon>Solibaculum</taxon>
    </lineage>
</organism>
<evidence type="ECO:0000313" key="2">
    <source>
        <dbReference type="Proteomes" id="UP001489509"/>
    </source>
</evidence>
<sequence length="149" mass="17105">MKAVIKLELFGENTRQMCKVYRSAFRENGCAEIFDTVVGVPPRSSWVAEVLGPSEKYRLERNFLKPKLDYSRANGIGSRGVFAEYILESGKLYEVKSQESWSRTDRYFCIVDQDGDVIKISEEDACHSIGAETYQERRVKISAKNISRY</sequence>
<dbReference type="RefSeq" id="WP_349221102.1">
    <property type="nucleotide sequence ID" value="NZ_JBBMFD010000045.1"/>
</dbReference>
<accession>A0ABV1E6Y1</accession>